<dbReference type="PANTHER" id="PTHR10266:SF3">
    <property type="entry name" value="CYTOCHROME C1, HEME PROTEIN, MITOCHONDRIAL"/>
    <property type="match status" value="1"/>
</dbReference>
<feature type="domain" description="Cytochrome c" evidence="11">
    <location>
        <begin position="71"/>
        <end position="200"/>
    </location>
</feature>
<evidence type="ECO:0000256" key="1">
    <source>
        <dbReference type="ARBA" id="ARBA00004370"/>
    </source>
</evidence>
<protein>
    <recommendedName>
        <fullName evidence="2">Cytochrome c1</fullName>
    </recommendedName>
</protein>
<name>A0A1U9MIM5_9HYPH</name>
<evidence type="ECO:0000256" key="8">
    <source>
        <dbReference type="ARBA" id="ARBA00023136"/>
    </source>
</evidence>
<keyword evidence="7 9" id="KW-0408">Iron</keyword>
<dbReference type="GO" id="GO:0046872">
    <property type="term" value="F:metal ion binding"/>
    <property type="evidence" value="ECO:0007669"/>
    <property type="project" value="UniProtKB-KW"/>
</dbReference>
<feature type="binding site" description="covalent" evidence="9">
    <location>
        <position position="226"/>
    </location>
    <ligand>
        <name>heme c</name>
        <dbReference type="ChEBI" id="CHEBI:61717"/>
    </ligand>
</feature>
<evidence type="ECO:0000256" key="6">
    <source>
        <dbReference type="ARBA" id="ARBA00022989"/>
    </source>
</evidence>
<gene>
    <name evidence="12" type="ORF">BBC0122_016530</name>
</gene>
<evidence type="ECO:0000313" key="13">
    <source>
        <dbReference type="Proteomes" id="UP000189632"/>
    </source>
</evidence>
<feature type="binding site" description="covalent" evidence="9">
    <location>
        <position position="88"/>
    </location>
    <ligand>
        <name>heme c</name>
        <dbReference type="ChEBI" id="CHEBI:61717"/>
    </ligand>
</feature>
<keyword evidence="6 10" id="KW-1133">Transmembrane helix</keyword>
<reference evidence="12 13" key="1">
    <citation type="submission" date="2016-11" db="EMBL/GenBank/DDBJ databases">
        <title>Comparative genomics of Bartonella apis.</title>
        <authorList>
            <person name="Engel P."/>
        </authorList>
    </citation>
    <scope>NUCLEOTIDE SEQUENCE [LARGE SCALE GENOMIC DNA]</scope>
    <source>
        <strain evidence="12 13">BBC0122</strain>
    </source>
</reference>
<dbReference type="Pfam" id="PF02167">
    <property type="entry name" value="Cytochrom_C1"/>
    <property type="match status" value="1"/>
</dbReference>
<dbReference type="Gene3D" id="1.20.5.100">
    <property type="entry name" value="Cytochrome c1, transmembrane anchor, C-terminal"/>
    <property type="match status" value="1"/>
</dbReference>
<dbReference type="PROSITE" id="PS51007">
    <property type="entry name" value="CYTC"/>
    <property type="match status" value="1"/>
</dbReference>
<dbReference type="GO" id="GO:0020037">
    <property type="term" value="F:heme binding"/>
    <property type="evidence" value="ECO:0007669"/>
    <property type="project" value="InterPro"/>
</dbReference>
<dbReference type="EMBL" id="CP015625">
    <property type="protein sequence ID" value="AQT47755.1"/>
    <property type="molecule type" value="Genomic_DNA"/>
</dbReference>
<dbReference type="SUPFAM" id="SSF46626">
    <property type="entry name" value="Cytochrome c"/>
    <property type="match status" value="1"/>
</dbReference>
<keyword evidence="8 10" id="KW-0472">Membrane</keyword>
<dbReference type="GO" id="GO:0009055">
    <property type="term" value="F:electron transfer activity"/>
    <property type="evidence" value="ECO:0007669"/>
    <property type="project" value="InterPro"/>
</dbReference>
<evidence type="ECO:0000256" key="5">
    <source>
        <dbReference type="ARBA" id="ARBA00022723"/>
    </source>
</evidence>
<dbReference type="KEGG" id="bapi:BBC0122_016530"/>
<evidence type="ECO:0000256" key="9">
    <source>
        <dbReference type="PIRSR" id="PIRSR602326-1"/>
    </source>
</evidence>
<evidence type="ECO:0000256" key="3">
    <source>
        <dbReference type="ARBA" id="ARBA00022617"/>
    </source>
</evidence>
<evidence type="ECO:0000256" key="2">
    <source>
        <dbReference type="ARBA" id="ARBA00016165"/>
    </source>
</evidence>
<comment type="cofactor">
    <cofactor evidence="9">
        <name>heme c</name>
        <dbReference type="ChEBI" id="CHEBI:61717"/>
    </cofactor>
    <text evidence="9">Binds 1 heme c group covalently per subunit.</text>
</comment>
<organism evidence="12 13">
    <name type="scientific">Bartonella choladocola</name>
    <dbReference type="NCBI Taxonomy" id="2750995"/>
    <lineage>
        <taxon>Bacteria</taxon>
        <taxon>Pseudomonadati</taxon>
        <taxon>Pseudomonadota</taxon>
        <taxon>Alphaproteobacteria</taxon>
        <taxon>Hyphomicrobiales</taxon>
        <taxon>Bartonellaceae</taxon>
        <taxon>Bartonella</taxon>
    </lineage>
</organism>
<dbReference type="InterPro" id="IPR002326">
    <property type="entry name" value="Cyt_c1"/>
</dbReference>
<dbReference type="InterPro" id="IPR009056">
    <property type="entry name" value="Cyt_c-like_dom"/>
</dbReference>
<dbReference type="FunFam" id="1.10.760.10:FF:000011">
    <property type="entry name" value="Cytochrome c1, putative"/>
    <property type="match status" value="1"/>
</dbReference>
<evidence type="ECO:0000256" key="7">
    <source>
        <dbReference type="ARBA" id="ARBA00023004"/>
    </source>
</evidence>
<comment type="subcellular location">
    <subcellularLocation>
        <location evidence="1">Membrane</location>
    </subcellularLocation>
</comment>
<feature type="binding site" description="covalent" evidence="9">
    <location>
        <position position="84"/>
    </location>
    <ligand>
        <name>heme c</name>
        <dbReference type="ChEBI" id="CHEBI:61717"/>
    </ligand>
</feature>
<evidence type="ECO:0000313" key="12">
    <source>
        <dbReference type="EMBL" id="AQT47755.1"/>
    </source>
</evidence>
<accession>A0A1U9MIM5</accession>
<sequence>MKILKKGKQRPKQGGGYGKKALSFWLVVAALLFVPLAVFAEEEGGEAHYPLKVPEKQSWSFSGPFGTYDLQQLQRGLKVYKEVCSTCHSLKYVSFRDLKALGYSEEQIKAFAKTYDIQDGPNSEGEMFVRKGLPTDYFPSPFPNVEAAKFANNGANPADLSLMAKARAVSLPFPAFIADIFTNYNEAGPDYITALLTGYSEPPEGAELAENNWYNPYFNSGNALAMPPPLSDGMVTYNDGTEETTENYARDVSAFLMWTADPHMETRKKTGFRVILFLIVFAGLTYAVKRRIWNELD</sequence>
<keyword evidence="5 9" id="KW-0479">Metal-binding</keyword>
<dbReference type="GO" id="GO:0016020">
    <property type="term" value="C:membrane"/>
    <property type="evidence" value="ECO:0007669"/>
    <property type="project" value="UniProtKB-SubCell"/>
</dbReference>
<feature type="binding site" description="covalent" evidence="9">
    <location>
        <position position="87"/>
    </location>
    <ligand>
        <name>heme c</name>
        <dbReference type="ChEBI" id="CHEBI:61717"/>
    </ligand>
</feature>
<keyword evidence="13" id="KW-1185">Reference proteome</keyword>
<feature type="transmembrane region" description="Helical" evidence="10">
    <location>
        <begin position="270"/>
        <end position="288"/>
    </location>
</feature>
<evidence type="ECO:0000256" key="4">
    <source>
        <dbReference type="ARBA" id="ARBA00022692"/>
    </source>
</evidence>
<keyword evidence="3 9" id="KW-0349">Heme</keyword>
<dbReference type="PRINTS" id="PR00603">
    <property type="entry name" value="CYTOCHROMEC1"/>
</dbReference>
<dbReference type="STRING" id="1686310.BBC0244_016470"/>
<dbReference type="Gene3D" id="1.10.760.10">
    <property type="entry name" value="Cytochrome c-like domain"/>
    <property type="match status" value="1"/>
</dbReference>
<dbReference type="AlphaFoldDB" id="A0A1U9MIM5"/>
<evidence type="ECO:0000256" key="10">
    <source>
        <dbReference type="SAM" id="Phobius"/>
    </source>
</evidence>
<dbReference type="Proteomes" id="UP000189632">
    <property type="component" value="Chromosome"/>
</dbReference>
<proteinExistence type="predicted"/>
<evidence type="ECO:0000259" key="11">
    <source>
        <dbReference type="PROSITE" id="PS51007"/>
    </source>
</evidence>
<dbReference type="InterPro" id="IPR036909">
    <property type="entry name" value="Cyt_c-like_dom_sf"/>
</dbReference>
<dbReference type="PANTHER" id="PTHR10266">
    <property type="entry name" value="CYTOCHROME C1"/>
    <property type="match status" value="1"/>
</dbReference>
<keyword evidence="4 10" id="KW-0812">Transmembrane</keyword>